<evidence type="ECO:0000256" key="2">
    <source>
        <dbReference type="SAM" id="SignalP"/>
    </source>
</evidence>
<keyword evidence="1" id="KW-0812">Transmembrane</keyword>
<proteinExistence type="predicted"/>
<evidence type="ECO:0000313" key="3">
    <source>
        <dbReference type="EMBL" id="KFB42680.1"/>
    </source>
</evidence>
<feature type="chain" id="PRO_5001783985" evidence="2">
    <location>
        <begin position="20"/>
        <end position="191"/>
    </location>
</feature>
<evidence type="ECO:0000313" key="4">
    <source>
        <dbReference type="EnsemblMetazoa" id="ASIC010415-PA"/>
    </source>
</evidence>
<accession>A0A084VXI6</accession>
<dbReference type="VEuPathDB" id="VectorBase:ASIC010415"/>
<name>A0A084VXI6_ANOSI</name>
<dbReference type="OrthoDB" id="7742198at2759"/>
<keyword evidence="2" id="KW-0732">Signal</keyword>
<dbReference type="EnsemblMetazoa" id="ASIC010415-RA">
    <property type="protein sequence ID" value="ASIC010415-PA"/>
    <property type="gene ID" value="ASIC010415"/>
</dbReference>
<dbReference type="EMBL" id="ATLV01018074">
    <property type="status" value="NOT_ANNOTATED_CDS"/>
    <property type="molecule type" value="Genomic_DNA"/>
</dbReference>
<evidence type="ECO:0000313" key="5">
    <source>
        <dbReference type="Proteomes" id="UP000030765"/>
    </source>
</evidence>
<reference evidence="3 5" key="1">
    <citation type="journal article" date="2014" name="BMC Genomics">
        <title>Genome sequence of Anopheles sinensis provides insight into genetics basis of mosquito competence for malaria parasites.</title>
        <authorList>
            <person name="Zhou D."/>
            <person name="Zhang D."/>
            <person name="Ding G."/>
            <person name="Shi L."/>
            <person name="Hou Q."/>
            <person name="Ye Y."/>
            <person name="Xu Y."/>
            <person name="Zhou H."/>
            <person name="Xiong C."/>
            <person name="Li S."/>
            <person name="Yu J."/>
            <person name="Hong S."/>
            <person name="Yu X."/>
            <person name="Zou P."/>
            <person name="Chen C."/>
            <person name="Chang X."/>
            <person name="Wang W."/>
            <person name="Lv Y."/>
            <person name="Sun Y."/>
            <person name="Ma L."/>
            <person name="Shen B."/>
            <person name="Zhu C."/>
        </authorList>
    </citation>
    <scope>NUCLEOTIDE SEQUENCE [LARGE SCALE GENOMIC DNA]</scope>
</reference>
<protein>
    <submittedName>
        <fullName evidence="3">AGAP004883-PA-like protein</fullName>
    </submittedName>
</protein>
<dbReference type="OMA" id="NGTEFKC"/>
<sequence length="191" mass="19854">MTFYAIFAGSALLCRNCLSSTSFEHCETMGEVQQCNATIVNANHANFNRDNPTLVAGNGTEFKCYRMQVNRLFPNGTATNLHNYARGCTFNSTNFCSGWVTTLNVTSCGTCTTDNCDQNSVGPVTTTLAPGVATTLAPGVTTTLAPGVTTTVAPGGATTTTKKPSNGAAGILQLGTATLTIVSILVLLVAR</sequence>
<dbReference type="Proteomes" id="UP000030765">
    <property type="component" value="Unassembled WGS sequence"/>
</dbReference>
<organism evidence="3">
    <name type="scientific">Anopheles sinensis</name>
    <name type="common">Mosquito</name>
    <dbReference type="NCBI Taxonomy" id="74873"/>
    <lineage>
        <taxon>Eukaryota</taxon>
        <taxon>Metazoa</taxon>
        <taxon>Ecdysozoa</taxon>
        <taxon>Arthropoda</taxon>
        <taxon>Hexapoda</taxon>
        <taxon>Insecta</taxon>
        <taxon>Pterygota</taxon>
        <taxon>Neoptera</taxon>
        <taxon>Endopterygota</taxon>
        <taxon>Diptera</taxon>
        <taxon>Nematocera</taxon>
        <taxon>Culicoidea</taxon>
        <taxon>Culicidae</taxon>
        <taxon>Anophelinae</taxon>
        <taxon>Anopheles</taxon>
    </lineage>
</organism>
<keyword evidence="1" id="KW-1133">Transmembrane helix</keyword>
<reference evidence="4" key="2">
    <citation type="submission" date="2020-05" db="UniProtKB">
        <authorList>
            <consortium name="EnsemblMetazoa"/>
        </authorList>
    </citation>
    <scope>IDENTIFICATION</scope>
</reference>
<keyword evidence="1" id="KW-0472">Membrane</keyword>
<feature type="signal peptide" evidence="2">
    <location>
        <begin position="1"/>
        <end position="19"/>
    </location>
</feature>
<gene>
    <name evidence="3" type="ORF">ZHAS_00010415</name>
</gene>
<keyword evidence="5" id="KW-1185">Reference proteome</keyword>
<feature type="transmembrane region" description="Helical" evidence="1">
    <location>
        <begin position="170"/>
        <end position="190"/>
    </location>
</feature>
<evidence type="ECO:0000256" key="1">
    <source>
        <dbReference type="SAM" id="Phobius"/>
    </source>
</evidence>
<dbReference type="STRING" id="74873.A0A084VXI6"/>
<dbReference type="EMBL" id="KE525212">
    <property type="protein sequence ID" value="KFB42680.1"/>
    <property type="molecule type" value="Genomic_DNA"/>
</dbReference>
<dbReference type="AlphaFoldDB" id="A0A084VXI6"/>